<dbReference type="Proteomes" id="UP000306628">
    <property type="component" value="Unassembled WGS sequence"/>
</dbReference>
<protein>
    <submittedName>
        <fullName evidence="4">DUF4111 domain-containing protein</fullName>
    </submittedName>
</protein>
<dbReference type="Pfam" id="PF13427">
    <property type="entry name" value="AadA_C"/>
    <property type="match status" value="1"/>
</dbReference>
<dbReference type="SUPFAM" id="SSF81301">
    <property type="entry name" value="Nucleotidyltransferase"/>
    <property type="match status" value="1"/>
</dbReference>
<feature type="domain" description="Adenylyltransferase AadA C-terminal" evidence="3">
    <location>
        <begin position="202"/>
        <end position="252"/>
    </location>
</feature>
<dbReference type="InterPro" id="IPR025184">
    <property type="entry name" value="AadA_C"/>
</dbReference>
<name>A0A5S4G4D2_9ACTN</name>
<dbReference type="EMBL" id="VCKX01000170">
    <property type="protein sequence ID" value="TMR27374.1"/>
    <property type="molecule type" value="Genomic_DNA"/>
</dbReference>
<dbReference type="CDD" id="cd05403">
    <property type="entry name" value="NT_KNTase_like"/>
    <property type="match status" value="1"/>
</dbReference>
<dbReference type="InterPro" id="IPR043519">
    <property type="entry name" value="NT_sf"/>
</dbReference>
<dbReference type="InterPro" id="IPR002934">
    <property type="entry name" value="Polymerase_NTP_transf_dom"/>
</dbReference>
<evidence type="ECO:0000259" key="2">
    <source>
        <dbReference type="Pfam" id="PF01909"/>
    </source>
</evidence>
<proteinExistence type="predicted"/>
<gene>
    <name evidence="4" type="ORF">ETD85_39325</name>
</gene>
<evidence type="ECO:0000313" key="5">
    <source>
        <dbReference type="Proteomes" id="UP000306628"/>
    </source>
</evidence>
<dbReference type="Pfam" id="PF01909">
    <property type="entry name" value="NTP_transf_2"/>
    <property type="match status" value="1"/>
</dbReference>
<dbReference type="GO" id="GO:0016779">
    <property type="term" value="F:nucleotidyltransferase activity"/>
    <property type="evidence" value="ECO:0007669"/>
    <property type="project" value="InterPro"/>
</dbReference>
<organism evidence="4 5">
    <name type="scientific">Nonomuraea zeae</name>
    <dbReference type="NCBI Taxonomy" id="1642303"/>
    <lineage>
        <taxon>Bacteria</taxon>
        <taxon>Bacillati</taxon>
        <taxon>Actinomycetota</taxon>
        <taxon>Actinomycetes</taxon>
        <taxon>Streptosporangiales</taxon>
        <taxon>Streptosporangiaceae</taxon>
        <taxon>Nonomuraea</taxon>
    </lineage>
</organism>
<keyword evidence="5" id="KW-1185">Reference proteome</keyword>
<sequence>MRHSLVHSRIRDCDEPTTPGVAGWAAMTPHPKIEAIVETYLSLADAEAPGLVEGLYLEGSAALGDYRPGASDVDFVAVTAADPPAGVLERIHARLGAHPFEGVYVTWEDLRRDPAELGERPQAHEGRLNRRGEVNPVTWHTLSNHGLTCRGPKPGEAEIWNDPAALAAWTNGNLDRYWRRLVTRASLPASPWGLLSLGGYGTVWFVTGVARLHYTLATGEITSKTGAGRHALEVFPERWHRVVNEALRLREEDTALPTLASALSGLGDHFGTPRRSLYGSPFERKGDVLGFADQVITAAHELYEERWRRG</sequence>
<dbReference type="OrthoDB" id="4066793at2"/>
<evidence type="ECO:0000256" key="1">
    <source>
        <dbReference type="ARBA" id="ARBA00022679"/>
    </source>
</evidence>
<evidence type="ECO:0000313" key="4">
    <source>
        <dbReference type="EMBL" id="TMR27374.1"/>
    </source>
</evidence>
<keyword evidence="1" id="KW-0808">Transferase</keyword>
<accession>A0A5S4G4D2</accession>
<comment type="caution">
    <text evidence="4">The sequence shown here is derived from an EMBL/GenBank/DDBJ whole genome shotgun (WGS) entry which is preliminary data.</text>
</comment>
<feature type="domain" description="Polymerase nucleotidyl transferase" evidence="2">
    <location>
        <begin position="52"/>
        <end position="85"/>
    </location>
</feature>
<dbReference type="AlphaFoldDB" id="A0A5S4G4D2"/>
<reference evidence="4 5" key="1">
    <citation type="submission" date="2019-05" db="EMBL/GenBank/DDBJ databases">
        <title>Draft genome sequence of Nonomuraea zeae DSM 100528.</title>
        <authorList>
            <person name="Saricaoglu S."/>
            <person name="Isik K."/>
        </authorList>
    </citation>
    <scope>NUCLEOTIDE SEQUENCE [LARGE SCALE GENOMIC DNA]</scope>
    <source>
        <strain evidence="4 5">DSM 100528</strain>
    </source>
</reference>
<evidence type="ECO:0000259" key="3">
    <source>
        <dbReference type="Pfam" id="PF13427"/>
    </source>
</evidence>